<comment type="similarity">
    <text evidence="7">Belongs to the class I-like SAM-binding methyltransferase superfamily. TrmB family.</text>
</comment>
<gene>
    <name evidence="7 8" type="primary">trmB</name>
    <name evidence="8" type="ORF">EQM06_01930</name>
</gene>
<evidence type="ECO:0000313" key="9">
    <source>
        <dbReference type="Proteomes" id="UP000287601"/>
    </source>
</evidence>
<organism evidence="8 9">
    <name type="scientific">Aminipila luticellarii</name>
    <dbReference type="NCBI Taxonomy" id="2507160"/>
    <lineage>
        <taxon>Bacteria</taxon>
        <taxon>Bacillati</taxon>
        <taxon>Bacillota</taxon>
        <taxon>Clostridia</taxon>
        <taxon>Peptostreptococcales</taxon>
        <taxon>Anaerovoracaceae</taxon>
        <taxon>Aminipila</taxon>
    </lineage>
</organism>
<dbReference type="Pfam" id="PF02390">
    <property type="entry name" value="Methyltransf_4"/>
    <property type="match status" value="1"/>
</dbReference>
<name>A0A410PT68_9FIRM</name>
<dbReference type="CDD" id="cd02440">
    <property type="entry name" value="AdoMet_MTases"/>
    <property type="match status" value="1"/>
</dbReference>
<dbReference type="RefSeq" id="WP_128744740.1">
    <property type="nucleotide sequence ID" value="NZ_CP035281.1"/>
</dbReference>
<dbReference type="GO" id="GO:0008176">
    <property type="term" value="F:tRNA (guanine(46)-N7)-methyltransferase activity"/>
    <property type="evidence" value="ECO:0007669"/>
    <property type="project" value="UniProtKB-UniRule"/>
</dbReference>
<keyword evidence="5 7" id="KW-0949">S-adenosyl-L-methionine</keyword>
<dbReference type="InterPro" id="IPR029063">
    <property type="entry name" value="SAM-dependent_MTases_sf"/>
</dbReference>
<evidence type="ECO:0000256" key="3">
    <source>
        <dbReference type="ARBA" id="ARBA00022603"/>
    </source>
</evidence>
<dbReference type="UniPathway" id="UPA00989"/>
<comment type="function">
    <text evidence="2 7">Catalyzes the formation of N(7)-methylguanine at position 46 (m7G46) in tRNA.</text>
</comment>
<proteinExistence type="inferred from homology"/>
<evidence type="ECO:0000256" key="7">
    <source>
        <dbReference type="HAMAP-Rule" id="MF_01057"/>
    </source>
</evidence>
<reference evidence="8 9" key="1">
    <citation type="submission" date="2019-01" db="EMBL/GenBank/DDBJ databases">
        <title>Draft genomes of a novel of Aminipila strains.</title>
        <authorList>
            <person name="Ma S."/>
        </authorList>
    </citation>
    <scope>NUCLEOTIDE SEQUENCE [LARGE SCALE GENOMIC DNA]</scope>
    <source>
        <strain evidence="9">JN-39</strain>
    </source>
</reference>
<dbReference type="SUPFAM" id="SSF53335">
    <property type="entry name" value="S-adenosyl-L-methionine-dependent methyltransferases"/>
    <property type="match status" value="1"/>
</dbReference>
<evidence type="ECO:0000256" key="1">
    <source>
        <dbReference type="ARBA" id="ARBA00000142"/>
    </source>
</evidence>
<dbReference type="InterPro" id="IPR055361">
    <property type="entry name" value="tRNA_methyltr_TrmB_bact"/>
</dbReference>
<dbReference type="PANTHER" id="PTHR23417">
    <property type="entry name" value="3-DEOXY-D-MANNO-OCTULOSONIC-ACID TRANSFERASE/TRNA GUANINE-N 7 - -METHYLTRANSFERASE"/>
    <property type="match status" value="1"/>
</dbReference>
<dbReference type="NCBIfam" id="TIGR00091">
    <property type="entry name" value="tRNA (guanosine(46)-N7)-methyltransferase TrmB"/>
    <property type="match status" value="1"/>
</dbReference>
<accession>A0A410PT68</accession>
<dbReference type="NCBIfam" id="NF001080">
    <property type="entry name" value="PRK00121.2-2"/>
    <property type="match status" value="1"/>
</dbReference>
<evidence type="ECO:0000256" key="5">
    <source>
        <dbReference type="ARBA" id="ARBA00022691"/>
    </source>
</evidence>
<comment type="catalytic activity">
    <reaction evidence="1 7">
        <text>guanosine(46) in tRNA + S-adenosyl-L-methionine = N(7)-methylguanosine(46) in tRNA + S-adenosyl-L-homocysteine</text>
        <dbReference type="Rhea" id="RHEA:42708"/>
        <dbReference type="Rhea" id="RHEA-COMP:10188"/>
        <dbReference type="Rhea" id="RHEA-COMP:10189"/>
        <dbReference type="ChEBI" id="CHEBI:57856"/>
        <dbReference type="ChEBI" id="CHEBI:59789"/>
        <dbReference type="ChEBI" id="CHEBI:74269"/>
        <dbReference type="ChEBI" id="CHEBI:74480"/>
        <dbReference type="EC" id="2.1.1.33"/>
    </reaction>
</comment>
<keyword evidence="3 7" id="KW-0489">Methyltransferase</keyword>
<dbReference type="HAMAP" id="MF_01057">
    <property type="entry name" value="tRNA_methyltr_TrmB"/>
    <property type="match status" value="1"/>
</dbReference>
<sequence>MRQRKAKNMEERLAACSAYSIADGQKMKGSWKSVFQNENDIYMELGCGKGQFVLKQAELHPDRNYIAVEGQESVVLQALEKAAAANIPNIRFLSAFMRDVTEYFEEGELSGIYLNFSDPWPKERHAKRRLTHSNFLKGYARVVKDGGILEFKTDNDSLFEFTIQEIKANDYEIIEYSRDLHNSEFLSRHVTTEYEDKFNALDKNINFVKVIL</sequence>
<feature type="binding site" evidence="7">
    <location>
        <begin position="192"/>
        <end position="195"/>
    </location>
    <ligand>
        <name>substrate</name>
    </ligand>
</feature>
<dbReference type="EC" id="2.1.1.33" evidence="7"/>
<dbReference type="PROSITE" id="PS51625">
    <property type="entry name" value="SAM_MT_TRMB"/>
    <property type="match status" value="1"/>
</dbReference>
<dbReference type="Proteomes" id="UP000287601">
    <property type="component" value="Chromosome"/>
</dbReference>
<dbReference type="PANTHER" id="PTHR23417:SF14">
    <property type="entry name" value="PENTACOTRIPEPTIDE-REPEAT REGION OF PRORP DOMAIN-CONTAINING PROTEIN"/>
    <property type="match status" value="1"/>
</dbReference>
<feature type="binding site" evidence="7">
    <location>
        <position position="118"/>
    </location>
    <ligand>
        <name>S-adenosyl-L-methionine</name>
        <dbReference type="ChEBI" id="CHEBI:59789"/>
    </ligand>
</feature>
<evidence type="ECO:0000256" key="2">
    <source>
        <dbReference type="ARBA" id="ARBA00003015"/>
    </source>
</evidence>
<evidence type="ECO:0000256" key="4">
    <source>
        <dbReference type="ARBA" id="ARBA00022679"/>
    </source>
</evidence>
<dbReference type="AlphaFoldDB" id="A0A410PT68"/>
<feature type="binding site" evidence="7">
    <location>
        <position position="69"/>
    </location>
    <ligand>
        <name>S-adenosyl-L-methionine</name>
        <dbReference type="ChEBI" id="CHEBI:59789"/>
    </ligand>
</feature>
<feature type="binding site" evidence="7">
    <location>
        <position position="44"/>
    </location>
    <ligand>
        <name>S-adenosyl-L-methionine</name>
        <dbReference type="ChEBI" id="CHEBI:59789"/>
    </ligand>
</feature>
<feature type="binding site" evidence="7">
    <location>
        <position position="154"/>
    </location>
    <ligand>
        <name>substrate</name>
    </ligand>
</feature>
<keyword evidence="4 7" id="KW-0808">Transferase</keyword>
<dbReference type="KEGG" id="amij:EQM06_01930"/>
<dbReference type="Gene3D" id="3.40.50.150">
    <property type="entry name" value="Vaccinia Virus protein VP39"/>
    <property type="match status" value="1"/>
</dbReference>
<dbReference type="EMBL" id="CP035281">
    <property type="protein sequence ID" value="QAT42086.1"/>
    <property type="molecule type" value="Genomic_DNA"/>
</dbReference>
<keyword evidence="6 7" id="KW-0819">tRNA processing</keyword>
<protein>
    <recommendedName>
        <fullName evidence="7">tRNA (guanine-N(7)-)-methyltransferase</fullName>
        <ecNumber evidence="7">2.1.1.33</ecNumber>
    </recommendedName>
    <alternativeName>
        <fullName evidence="7">tRNA (guanine(46)-N(7))-methyltransferase</fullName>
    </alternativeName>
    <alternativeName>
        <fullName evidence="7">tRNA(m7G46)-methyltransferase</fullName>
    </alternativeName>
</protein>
<dbReference type="GO" id="GO:0043527">
    <property type="term" value="C:tRNA methyltransferase complex"/>
    <property type="evidence" value="ECO:0007669"/>
    <property type="project" value="TreeGrafter"/>
</dbReference>
<keyword evidence="9" id="KW-1185">Reference proteome</keyword>
<dbReference type="InterPro" id="IPR003358">
    <property type="entry name" value="tRNA_(Gua-N-7)_MeTrfase_Trmb"/>
</dbReference>
<evidence type="ECO:0000256" key="6">
    <source>
        <dbReference type="ARBA" id="ARBA00022694"/>
    </source>
</evidence>
<evidence type="ECO:0000313" key="8">
    <source>
        <dbReference type="EMBL" id="QAT42086.1"/>
    </source>
</evidence>
<comment type="pathway">
    <text evidence="7">tRNA modification; N(7)-methylguanine-tRNA biosynthesis.</text>
</comment>
<feature type="binding site" evidence="7">
    <location>
        <position position="122"/>
    </location>
    <ligand>
        <name>substrate</name>
    </ligand>
</feature>
<comment type="caution">
    <text evidence="7">Lacks conserved residue(s) required for the propagation of feature annotation.</text>
</comment>
<dbReference type="OrthoDB" id="9802090at2"/>